<dbReference type="InterPro" id="IPR002816">
    <property type="entry name" value="TraB/PrgY/GumN_fam"/>
</dbReference>
<dbReference type="CDD" id="cd14789">
    <property type="entry name" value="Tiki"/>
    <property type="match status" value="1"/>
</dbReference>
<dbReference type="Proteomes" id="UP000679126">
    <property type="component" value="Unassembled WGS sequence"/>
</dbReference>
<name>A0ABS3YG70_9BACT</name>
<accession>A0ABS3YG70</accession>
<dbReference type="PANTHER" id="PTHR40590:SF1">
    <property type="entry name" value="CYTOPLASMIC PROTEIN"/>
    <property type="match status" value="1"/>
</dbReference>
<keyword evidence="1" id="KW-0732">Signal</keyword>
<evidence type="ECO:0000313" key="2">
    <source>
        <dbReference type="EMBL" id="MBO9153680.1"/>
    </source>
</evidence>
<evidence type="ECO:0000313" key="3">
    <source>
        <dbReference type="Proteomes" id="UP000679126"/>
    </source>
</evidence>
<sequence>MIKRTFAAFALICLFLPASAQQSLLYRVSGKNLKQPSYVYGTIHLICPNDFFLPEPLVRAFKQSKSIYLEIDMDDPGMMATMMTRLQENNEQYSLENAFSKADYRKLDKYLKDSMHIELSAFNKMKPMVILSIILPRMLNCPTATAYESKFVSMAKEQQKEIRGLEALDDQIDVFDAFPDTLEARMIMDYISDLPKQKAIYARLVAAYKKQDIQRLHAMLGESPEFAGYEDKLVYDRNRKWIPVMEKAMQQETVLFGCGAMHLGGDQGVVALLRKKGYKVEPVTK</sequence>
<dbReference type="PANTHER" id="PTHR40590">
    <property type="entry name" value="CYTOPLASMIC PROTEIN-RELATED"/>
    <property type="match status" value="1"/>
</dbReference>
<evidence type="ECO:0000256" key="1">
    <source>
        <dbReference type="SAM" id="SignalP"/>
    </source>
</evidence>
<comment type="caution">
    <text evidence="2">The sequence shown here is derived from an EMBL/GenBank/DDBJ whole genome shotgun (WGS) entry which is preliminary data.</text>
</comment>
<dbReference type="InterPro" id="IPR047111">
    <property type="entry name" value="YbaP-like"/>
</dbReference>
<keyword evidence="3" id="KW-1185">Reference proteome</keyword>
<proteinExistence type="predicted"/>
<organism evidence="2 3">
    <name type="scientific">Chitinophaga chungangae</name>
    <dbReference type="NCBI Taxonomy" id="2821488"/>
    <lineage>
        <taxon>Bacteria</taxon>
        <taxon>Pseudomonadati</taxon>
        <taxon>Bacteroidota</taxon>
        <taxon>Chitinophagia</taxon>
        <taxon>Chitinophagales</taxon>
        <taxon>Chitinophagaceae</taxon>
        <taxon>Chitinophaga</taxon>
    </lineage>
</organism>
<reference evidence="3" key="1">
    <citation type="submission" date="2021-03" db="EMBL/GenBank/DDBJ databases">
        <title>Assistant Professor.</title>
        <authorList>
            <person name="Huq M.A."/>
        </authorList>
    </citation>
    <scope>NUCLEOTIDE SEQUENCE [LARGE SCALE GENOMIC DNA]</scope>
    <source>
        <strain evidence="3">MAH-28</strain>
    </source>
</reference>
<dbReference type="EMBL" id="JAGHKP010000003">
    <property type="protein sequence ID" value="MBO9153680.1"/>
    <property type="molecule type" value="Genomic_DNA"/>
</dbReference>
<dbReference type="RefSeq" id="WP_209146741.1">
    <property type="nucleotide sequence ID" value="NZ_JAGHKP010000003.1"/>
</dbReference>
<feature type="chain" id="PRO_5045205664" evidence="1">
    <location>
        <begin position="21"/>
        <end position="285"/>
    </location>
</feature>
<gene>
    <name evidence="2" type="ORF">J7I43_15735</name>
</gene>
<feature type="signal peptide" evidence="1">
    <location>
        <begin position="1"/>
        <end position="20"/>
    </location>
</feature>
<protein>
    <submittedName>
        <fullName evidence="2">TraB/GumN family protein</fullName>
    </submittedName>
</protein>
<dbReference type="Pfam" id="PF01963">
    <property type="entry name" value="TraB_PrgY_gumN"/>
    <property type="match status" value="1"/>
</dbReference>